<dbReference type="Pfam" id="PF19919">
    <property type="entry name" value="bpX3"/>
    <property type="match status" value="1"/>
</dbReference>
<dbReference type="EMBL" id="JAXBLV010000234">
    <property type="protein sequence ID" value="MDY3563308.1"/>
    <property type="molecule type" value="Genomic_DNA"/>
</dbReference>
<dbReference type="RefSeq" id="WP_320689528.1">
    <property type="nucleotide sequence ID" value="NZ_JAXBLV010000234.1"/>
</dbReference>
<comment type="caution">
    <text evidence="3">The sequence shown here is derived from an EMBL/GenBank/DDBJ whole genome shotgun (WGS) entry which is preliminary data.</text>
</comment>
<dbReference type="SUPFAM" id="SSF69322">
    <property type="entry name" value="Tricorn protease domain 2"/>
    <property type="match status" value="1"/>
</dbReference>
<protein>
    <recommendedName>
        <fullName evidence="2">MoxR-vWA-beta-propeller ternary system domain-containing protein</fullName>
    </recommendedName>
</protein>
<evidence type="ECO:0000313" key="4">
    <source>
        <dbReference type="Proteomes" id="UP001272242"/>
    </source>
</evidence>
<feature type="domain" description="MoxR-vWA-beta-propeller ternary system" evidence="2">
    <location>
        <begin position="10"/>
        <end position="159"/>
    </location>
</feature>
<evidence type="ECO:0000259" key="2">
    <source>
        <dbReference type="Pfam" id="PF19919"/>
    </source>
</evidence>
<proteinExistence type="predicted"/>
<gene>
    <name evidence="3" type="ORF">R5W23_004808</name>
</gene>
<name>A0ABU5FA77_9BACT</name>
<dbReference type="SUPFAM" id="SSF48452">
    <property type="entry name" value="TPR-like"/>
    <property type="match status" value="1"/>
</dbReference>
<evidence type="ECO:0000313" key="3">
    <source>
        <dbReference type="EMBL" id="MDY3563308.1"/>
    </source>
</evidence>
<feature type="region of interest" description="Disordered" evidence="1">
    <location>
        <begin position="168"/>
        <end position="193"/>
    </location>
</feature>
<reference evidence="4" key="1">
    <citation type="journal article" date="2023" name="Mar. Drugs">
        <title>Gemmata algarum, a Novel Planctomycete Isolated from an Algal Mat, Displays Antimicrobial Activity.</title>
        <authorList>
            <person name="Kumar G."/>
            <person name="Kallscheuer N."/>
            <person name="Kashif M."/>
            <person name="Ahamad S."/>
            <person name="Jagadeeshwari U."/>
            <person name="Pannikurungottu S."/>
            <person name="Haufschild T."/>
            <person name="Kabuu M."/>
            <person name="Sasikala C."/>
            <person name="Jogler C."/>
            <person name="Ramana C."/>
        </authorList>
    </citation>
    <scope>NUCLEOTIDE SEQUENCE [LARGE SCALE GENOMIC DNA]</scope>
    <source>
        <strain evidence="4">JC673</strain>
    </source>
</reference>
<organism evidence="3 4">
    <name type="scientific">Gemmata algarum</name>
    <dbReference type="NCBI Taxonomy" id="2975278"/>
    <lineage>
        <taxon>Bacteria</taxon>
        <taxon>Pseudomonadati</taxon>
        <taxon>Planctomycetota</taxon>
        <taxon>Planctomycetia</taxon>
        <taxon>Gemmatales</taxon>
        <taxon>Gemmataceae</taxon>
        <taxon>Gemmata</taxon>
    </lineage>
</organism>
<feature type="region of interest" description="Disordered" evidence="1">
    <location>
        <begin position="582"/>
        <end position="603"/>
    </location>
</feature>
<accession>A0ABU5FA77</accession>
<keyword evidence="4" id="KW-1185">Reference proteome</keyword>
<sequence length="912" mass="98066">MPVRLTQREEPLPADAFLLLADGPAPLAAACGRLGEVPQVFATRGGFLLVPQATGAALVPGALRLRRLASDLFIPSDADLLPTLLADEMAALTRDRGLIVLPGGLTLAFDATAPLSVSRWLAPARVRRAEWVPLPRRPARPATISVIERPAPPVGAVLEVLGGGAPGRTKPLPGLGESEGGGASTAIPEEIRPPSGSAVRRVAAGAGLAAAGALAWLGKQLGAEGLARLGGGLARRALELVPRLSERLLGEQEAALRDVLRELQNGNVEKGLRHAPPAVADPDQPARVGTDARLAARDPRYSLRDLIGGSGGTATAWLGGGDVWAQLANEYRRLAAEAAARGDHRRAAYLYGVLLRDLRAAANVLQAGGHYRDAGLLYRDRLKDPQAAAAAFEQGGDHDEALRLYDQLGEFERAGDLLRKLGEEERAVRHYVRAAEKFNAERRFLAAGDLLRNKAHCRDGAVACYRRGWESYGAEAIRCAERLFDEAVAAGDQHALRTLWAEAEPALADRPLDAGRFFNYALRTAEEFLPPDARADLADRAKLVFAAHLRTRAIIDGTESHVAAFFPANSVWPPPVGRDAAFASRKQRSAPRPEVRDRPTGDLTLISPGPVTAAVVVRGTFDVIVAGAEGIVYWRVAEGRTVPVWNGRERVTALSSSAGAEVIFAVTHGTDDTWAWNLRTFTPNHAGAAQLTAKHSWHSEDAGPPVYLQPAAVLRDGEHRVKLATRTEYLGFAGPHLRPDTVHRPPEPGATTRLLVDTADGHSWSWAGEFIRHWGPNAEAADRWYVAWAPLDVVDAITPHPGVLEITAVASNGEVRWREFDARTPDQSTSRSAFDADPKGYSAACLVTQRTVAAVTNDNELRWLRVSNSKLVVLAALTIRLPARVFALIPTPDTYEVVVLLADGYALRVRKP</sequence>
<dbReference type="Proteomes" id="UP001272242">
    <property type="component" value="Unassembled WGS sequence"/>
</dbReference>
<feature type="compositionally biased region" description="Basic and acidic residues" evidence="1">
    <location>
        <begin position="591"/>
        <end position="600"/>
    </location>
</feature>
<evidence type="ECO:0000256" key="1">
    <source>
        <dbReference type="SAM" id="MobiDB-lite"/>
    </source>
</evidence>
<dbReference type="InterPro" id="IPR011990">
    <property type="entry name" value="TPR-like_helical_dom_sf"/>
</dbReference>
<dbReference type="InterPro" id="IPR045551">
    <property type="entry name" value="bpX3"/>
</dbReference>